<dbReference type="EMBL" id="FXTX01000005">
    <property type="protein sequence ID" value="SMP07176.1"/>
    <property type="molecule type" value="Genomic_DNA"/>
</dbReference>
<organism evidence="2 3">
    <name type="scientific">Venenivibrio stagnispumantis</name>
    <dbReference type="NCBI Taxonomy" id="407998"/>
    <lineage>
        <taxon>Bacteria</taxon>
        <taxon>Pseudomonadati</taxon>
        <taxon>Aquificota</taxon>
        <taxon>Aquificia</taxon>
        <taxon>Aquificales</taxon>
        <taxon>Hydrogenothermaceae</taxon>
        <taxon>Venenivibrio</taxon>
    </lineage>
</organism>
<protein>
    <submittedName>
        <fullName evidence="2">Predicted nucleic acid-binding protein, contains PIN domain</fullName>
    </submittedName>
</protein>
<sequence length="134" mass="15687">MKYLIDTNIWLEILLEQEKSEEAFDFLSKVDSIYLAMSDFSLHSIILILTKLKEFETANMFLDDITTSGVNILAIEPNDLYKVIDIIKNFNIDLDDAYQYYLSKKYNLILVSFDKDFDKTDIKRKTPKEIIGEP</sequence>
<evidence type="ECO:0000259" key="1">
    <source>
        <dbReference type="Pfam" id="PF01850"/>
    </source>
</evidence>
<proteinExistence type="predicted"/>
<dbReference type="SUPFAM" id="SSF88723">
    <property type="entry name" value="PIN domain-like"/>
    <property type="match status" value="1"/>
</dbReference>
<dbReference type="CDD" id="cd09854">
    <property type="entry name" value="PIN_VapC-like"/>
    <property type="match status" value="1"/>
</dbReference>
<dbReference type="InterPro" id="IPR002716">
    <property type="entry name" value="PIN_dom"/>
</dbReference>
<evidence type="ECO:0000313" key="2">
    <source>
        <dbReference type="EMBL" id="SMP07176.1"/>
    </source>
</evidence>
<dbReference type="RefSeq" id="WP_265134045.1">
    <property type="nucleotide sequence ID" value="NZ_FXTX01000005.1"/>
</dbReference>
<name>A0AA46ADS1_9AQUI</name>
<accession>A0AA46ADS1</accession>
<dbReference type="InterPro" id="IPR029060">
    <property type="entry name" value="PIN-like_dom_sf"/>
</dbReference>
<reference evidence="2" key="1">
    <citation type="submission" date="2017-05" db="EMBL/GenBank/DDBJ databases">
        <authorList>
            <person name="Varghese N."/>
            <person name="Submissions S."/>
        </authorList>
    </citation>
    <scope>NUCLEOTIDE SEQUENCE</scope>
    <source>
        <strain evidence="2">DSM 18763</strain>
    </source>
</reference>
<dbReference type="Gene3D" id="3.40.50.1010">
    <property type="entry name" value="5'-nuclease"/>
    <property type="match status" value="1"/>
</dbReference>
<feature type="domain" description="PIN" evidence="1">
    <location>
        <begin position="3"/>
        <end position="122"/>
    </location>
</feature>
<evidence type="ECO:0000313" key="3">
    <source>
        <dbReference type="Proteomes" id="UP001157947"/>
    </source>
</evidence>
<dbReference type="Pfam" id="PF01850">
    <property type="entry name" value="PIN"/>
    <property type="match status" value="1"/>
</dbReference>
<gene>
    <name evidence="2" type="ORF">SAMN06264868_1056</name>
</gene>
<dbReference type="AlphaFoldDB" id="A0AA46ADS1"/>
<keyword evidence="3" id="KW-1185">Reference proteome</keyword>
<comment type="caution">
    <text evidence="2">The sequence shown here is derived from an EMBL/GenBank/DDBJ whole genome shotgun (WGS) entry which is preliminary data.</text>
</comment>
<dbReference type="Proteomes" id="UP001157947">
    <property type="component" value="Unassembled WGS sequence"/>
</dbReference>